<dbReference type="NCBIfam" id="TIGR00229">
    <property type="entry name" value="sensory_box"/>
    <property type="match status" value="1"/>
</dbReference>
<comment type="catalytic activity">
    <reaction evidence="1">
        <text>ATP + protein L-histidine = ADP + protein N-phospho-L-histidine.</text>
        <dbReference type="EC" id="2.7.13.3"/>
    </reaction>
</comment>
<dbReference type="PANTHER" id="PTHR45339">
    <property type="entry name" value="HYBRID SIGNAL TRANSDUCTION HISTIDINE KINASE J"/>
    <property type="match status" value="1"/>
</dbReference>
<dbReference type="InterPro" id="IPR011006">
    <property type="entry name" value="CheY-like_superfamily"/>
</dbReference>
<dbReference type="CDD" id="cd16922">
    <property type="entry name" value="HATPase_EvgS-ArcB-TorS-like"/>
    <property type="match status" value="1"/>
</dbReference>
<dbReference type="Gene3D" id="3.30.565.10">
    <property type="entry name" value="Histidine kinase-like ATPase, C-terminal domain"/>
    <property type="match status" value="1"/>
</dbReference>
<dbReference type="PROSITE" id="PS50109">
    <property type="entry name" value="HIS_KIN"/>
    <property type="match status" value="1"/>
</dbReference>
<dbReference type="InterPro" id="IPR036097">
    <property type="entry name" value="HisK_dim/P_sf"/>
</dbReference>
<keyword evidence="18" id="KW-1185">Reference proteome</keyword>
<sequence length="755" mass="80116">MVAVHRNSELFPVEVQAGERPVEEAHTLAPAASTQPKRTSRLLWLSFLITALWLGVAFATMGSAPILGFALGAAGSVGLAVLAFLAGSRSSARRIERRSAPADEGSPPARSDEVRKLEESAERFNGLLDALGDLVVHRDDEGRIVHANRLLGELTGRDHRNLIGNKLTDLGVDISLVPAAALAEGDCLRSADVAVSTPGGLRWFSWVEYSKRDAGDGTVLHRAIAREITARKQAETETQAARERAEYASQAKSRFLAMVSHEIRTPMNGIIGMAKLLADTNLSPEQRTYVGAVSTSGGHLLALIEDLLDYSKIEAGRFELEPQPVSPRELSENVVELLAARAYAKGISIAAHVAPDVPVRIETDPGRLRQVLLNLIGNAVKFTEVGGVTVDVALDAAPEGPRIRFAVRDTGPGLQQSDAARIFEEFEQADTTTTRAHGGAGLGLAISKRIVEAMNGTISVEAELGRGATFLVSLPLLQPLAPARDRTTALGDCRAVILSPAHTEAEALALTIRDHGGSAHIAATIGDALACRDCNLVLIDASLENNTDACLAALWDQGLHGVRAITMIAPDDRGRLPQLRASGYANFLARPVREETLLRVLSSALTAEDAQPRPRPSGATTSGFAAQGRLSVLVAEDNEINALLARATLTKAGHNVRIVGNGRAAVDALAERDGSAGVDVVLMDLHMPVMDGLDAIAMIRKHEEEKGFPPVPIIVLSADGQERTRHHVLAHGASGFVTKPLDPAALVDAVEARAA</sequence>
<dbReference type="InterPro" id="IPR035965">
    <property type="entry name" value="PAS-like_dom_sf"/>
</dbReference>
<evidence type="ECO:0000256" key="11">
    <source>
        <dbReference type="PROSITE-ProRule" id="PRU00169"/>
    </source>
</evidence>
<dbReference type="SUPFAM" id="SSF55874">
    <property type="entry name" value="ATPase domain of HSP90 chaperone/DNA topoisomerase II/histidine kinase"/>
    <property type="match status" value="1"/>
</dbReference>
<dbReference type="RefSeq" id="WP_209337125.1">
    <property type="nucleotide sequence ID" value="NZ_JAGIYY010000011.1"/>
</dbReference>
<feature type="transmembrane region" description="Helical" evidence="13">
    <location>
        <begin position="66"/>
        <end position="88"/>
    </location>
</feature>
<dbReference type="Pfam" id="PF00072">
    <property type="entry name" value="Response_reg"/>
    <property type="match status" value="1"/>
</dbReference>
<dbReference type="FunFam" id="1.10.287.130:FF:000002">
    <property type="entry name" value="Two-component osmosensing histidine kinase"/>
    <property type="match status" value="1"/>
</dbReference>
<evidence type="ECO:0000259" key="15">
    <source>
        <dbReference type="PROSITE" id="PS50110"/>
    </source>
</evidence>
<dbReference type="EMBL" id="JAGIYY010000011">
    <property type="protein sequence ID" value="MBP0441092.1"/>
    <property type="molecule type" value="Genomic_DNA"/>
</dbReference>
<evidence type="ECO:0000256" key="3">
    <source>
        <dbReference type="ARBA" id="ARBA00022553"/>
    </source>
</evidence>
<keyword evidence="8" id="KW-0902">Two-component regulatory system</keyword>
<keyword evidence="5" id="KW-0547">Nucleotide-binding</keyword>
<evidence type="ECO:0000313" key="17">
    <source>
        <dbReference type="EMBL" id="MBP0441092.1"/>
    </source>
</evidence>
<feature type="modified residue" description="4-aspartylphosphate" evidence="11">
    <location>
        <position position="684"/>
    </location>
</feature>
<dbReference type="InterPro" id="IPR003594">
    <property type="entry name" value="HATPase_dom"/>
</dbReference>
<dbReference type="CDD" id="cd17546">
    <property type="entry name" value="REC_hyHK_CKI1_RcsC-like"/>
    <property type="match status" value="1"/>
</dbReference>
<evidence type="ECO:0000256" key="6">
    <source>
        <dbReference type="ARBA" id="ARBA00022777"/>
    </source>
</evidence>
<dbReference type="SUPFAM" id="SSF52172">
    <property type="entry name" value="CheY-like"/>
    <property type="match status" value="2"/>
</dbReference>
<evidence type="ECO:0000259" key="14">
    <source>
        <dbReference type="PROSITE" id="PS50109"/>
    </source>
</evidence>
<dbReference type="GO" id="GO:0005524">
    <property type="term" value="F:ATP binding"/>
    <property type="evidence" value="ECO:0007669"/>
    <property type="project" value="UniProtKB-KW"/>
</dbReference>
<dbReference type="EC" id="2.7.13.3" evidence="2"/>
<feature type="region of interest" description="Disordered" evidence="12">
    <location>
        <begin position="95"/>
        <end position="116"/>
    </location>
</feature>
<keyword evidence="3 11" id="KW-0597">Phosphoprotein</keyword>
<dbReference type="InterPro" id="IPR001789">
    <property type="entry name" value="Sig_transdc_resp-reg_receiver"/>
</dbReference>
<name>A0A8J7R3J0_9HYPH</name>
<dbReference type="SUPFAM" id="SSF47384">
    <property type="entry name" value="Homodimeric domain of signal transducing histidine kinase"/>
    <property type="match status" value="1"/>
</dbReference>
<feature type="domain" description="PAS" evidence="16">
    <location>
        <begin position="120"/>
        <end position="167"/>
    </location>
</feature>
<evidence type="ECO:0000256" key="12">
    <source>
        <dbReference type="SAM" id="MobiDB-lite"/>
    </source>
</evidence>
<dbReference type="Gene3D" id="1.10.287.130">
    <property type="match status" value="1"/>
</dbReference>
<reference evidence="17" key="1">
    <citation type="submission" date="2021-03" db="EMBL/GenBank/DDBJ databases">
        <title>Genome sequencing and assembly of Tianweitania sediminis.</title>
        <authorList>
            <person name="Chhetri G."/>
        </authorList>
    </citation>
    <scope>NUCLEOTIDE SEQUENCE</scope>
    <source>
        <strain evidence="17">Z8</strain>
    </source>
</reference>
<comment type="subunit">
    <text evidence="9">At low DSF concentrations, interacts with RpfF.</text>
</comment>
<dbReference type="Gene3D" id="3.30.450.20">
    <property type="entry name" value="PAS domain"/>
    <property type="match status" value="1"/>
</dbReference>
<dbReference type="GO" id="GO:0000155">
    <property type="term" value="F:phosphorelay sensor kinase activity"/>
    <property type="evidence" value="ECO:0007669"/>
    <property type="project" value="InterPro"/>
</dbReference>
<dbReference type="InterPro" id="IPR005467">
    <property type="entry name" value="His_kinase_dom"/>
</dbReference>
<dbReference type="CDD" id="cd00082">
    <property type="entry name" value="HisKA"/>
    <property type="match status" value="1"/>
</dbReference>
<keyword evidence="13" id="KW-1133">Transmembrane helix</keyword>
<dbReference type="FunFam" id="3.30.565.10:FF:000010">
    <property type="entry name" value="Sensor histidine kinase RcsC"/>
    <property type="match status" value="1"/>
</dbReference>
<dbReference type="Gene3D" id="3.40.50.2300">
    <property type="match status" value="2"/>
</dbReference>
<dbReference type="PROSITE" id="PS50112">
    <property type="entry name" value="PAS"/>
    <property type="match status" value="1"/>
</dbReference>
<organism evidence="17 18">
    <name type="scientific">Tianweitania sediminis</name>
    <dbReference type="NCBI Taxonomy" id="1502156"/>
    <lineage>
        <taxon>Bacteria</taxon>
        <taxon>Pseudomonadati</taxon>
        <taxon>Pseudomonadota</taxon>
        <taxon>Alphaproteobacteria</taxon>
        <taxon>Hyphomicrobiales</taxon>
        <taxon>Phyllobacteriaceae</taxon>
        <taxon>Tianweitania</taxon>
    </lineage>
</organism>
<accession>A0A8J7R3J0</accession>
<feature type="domain" description="Response regulatory" evidence="15">
    <location>
        <begin position="631"/>
        <end position="754"/>
    </location>
</feature>
<keyword evidence="13" id="KW-0472">Membrane</keyword>
<keyword evidence="7" id="KW-0067">ATP-binding</keyword>
<evidence type="ECO:0000256" key="8">
    <source>
        <dbReference type="ARBA" id="ARBA00023012"/>
    </source>
</evidence>
<gene>
    <name evidence="17" type="ORF">J5Y06_20785</name>
</gene>
<dbReference type="InterPro" id="IPR003661">
    <property type="entry name" value="HisK_dim/P_dom"/>
</dbReference>
<evidence type="ECO:0000256" key="2">
    <source>
        <dbReference type="ARBA" id="ARBA00012438"/>
    </source>
</evidence>
<dbReference type="InterPro" id="IPR000014">
    <property type="entry name" value="PAS"/>
</dbReference>
<dbReference type="PROSITE" id="PS50110">
    <property type="entry name" value="RESPONSE_REGULATORY"/>
    <property type="match status" value="1"/>
</dbReference>
<dbReference type="SMART" id="SM00387">
    <property type="entry name" value="HATPase_c"/>
    <property type="match status" value="1"/>
</dbReference>
<evidence type="ECO:0000256" key="13">
    <source>
        <dbReference type="SAM" id="Phobius"/>
    </source>
</evidence>
<evidence type="ECO:0000256" key="1">
    <source>
        <dbReference type="ARBA" id="ARBA00000085"/>
    </source>
</evidence>
<dbReference type="PRINTS" id="PR00344">
    <property type="entry name" value="BCTRLSENSOR"/>
</dbReference>
<evidence type="ECO:0000313" key="18">
    <source>
        <dbReference type="Proteomes" id="UP000666240"/>
    </source>
</evidence>
<dbReference type="Pfam" id="PF00512">
    <property type="entry name" value="HisKA"/>
    <property type="match status" value="1"/>
</dbReference>
<dbReference type="Proteomes" id="UP000666240">
    <property type="component" value="Unassembled WGS sequence"/>
</dbReference>
<protein>
    <recommendedName>
        <fullName evidence="10">Sensory/regulatory protein RpfC</fullName>
        <ecNumber evidence="2">2.7.13.3</ecNumber>
    </recommendedName>
</protein>
<feature type="domain" description="Histidine kinase" evidence="14">
    <location>
        <begin position="258"/>
        <end position="478"/>
    </location>
</feature>
<keyword evidence="4" id="KW-0808">Transferase</keyword>
<dbReference type="AlphaFoldDB" id="A0A8J7R3J0"/>
<evidence type="ECO:0000256" key="7">
    <source>
        <dbReference type="ARBA" id="ARBA00022840"/>
    </source>
</evidence>
<evidence type="ECO:0000256" key="10">
    <source>
        <dbReference type="ARBA" id="ARBA00068150"/>
    </source>
</evidence>
<evidence type="ECO:0000259" key="16">
    <source>
        <dbReference type="PROSITE" id="PS50112"/>
    </source>
</evidence>
<proteinExistence type="predicted"/>
<dbReference type="InterPro" id="IPR036890">
    <property type="entry name" value="HATPase_C_sf"/>
</dbReference>
<comment type="caution">
    <text evidence="17">The sequence shown here is derived from an EMBL/GenBank/DDBJ whole genome shotgun (WGS) entry which is preliminary data.</text>
</comment>
<keyword evidence="13" id="KW-0812">Transmembrane</keyword>
<dbReference type="PANTHER" id="PTHR45339:SF5">
    <property type="entry name" value="HISTIDINE KINASE"/>
    <property type="match status" value="1"/>
</dbReference>
<feature type="transmembrane region" description="Helical" evidence="13">
    <location>
        <begin position="42"/>
        <end position="60"/>
    </location>
</feature>
<dbReference type="InterPro" id="IPR004358">
    <property type="entry name" value="Sig_transdc_His_kin-like_C"/>
</dbReference>
<keyword evidence="6" id="KW-0418">Kinase</keyword>
<evidence type="ECO:0000256" key="4">
    <source>
        <dbReference type="ARBA" id="ARBA00022679"/>
    </source>
</evidence>
<dbReference type="SUPFAM" id="SSF55785">
    <property type="entry name" value="PYP-like sensor domain (PAS domain)"/>
    <property type="match status" value="1"/>
</dbReference>
<dbReference type="SMART" id="SM00388">
    <property type="entry name" value="HisKA"/>
    <property type="match status" value="1"/>
</dbReference>
<evidence type="ECO:0000256" key="9">
    <source>
        <dbReference type="ARBA" id="ARBA00064003"/>
    </source>
</evidence>
<dbReference type="Pfam" id="PF02518">
    <property type="entry name" value="HATPase_c"/>
    <property type="match status" value="1"/>
</dbReference>
<dbReference type="SMART" id="SM00448">
    <property type="entry name" value="REC"/>
    <property type="match status" value="1"/>
</dbReference>
<evidence type="ECO:0000256" key="5">
    <source>
        <dbReference type="ARBA" id="ARBA00022741"/>
    </source>
</evidence>